<evidence type="ECO:0000313" key="2">
    <source>
        <dbReference type="Proteomes" id="UP000287171"/>
    </source>
</evidence>
<organism evidence="1 2">
    <name type="scientific">Dictyobacter alpinus</name>
    <dbReference type="NCBI Taxonomy" id="2014873"/>
    <lineage>
        <taxon>Bacteria</taxon>
        <taxon>Bacillati</taxon>
        <taxon>Chloroflexota</taxon>
        <taxon>Ktedonobacteria</taxon>
        <taxon>Ktedonobacterales</taxon>
        <taxon>Dictyobacteraceae</taxon>
        <taxon>Dictyobacter</taxon>
    </lineage>
</organism>
<name>A0A402BD30_9CHLR</name>
<dbReference type="AlphaFoldDB" id="A0A402BD30"/>
<evidence type="ECO:0000313" key="1">
    <source>
        <dbReference type="EMBL" id="GCE29265.1"/>
    </source>
</evidence>
<sequence length="80" mass="8816">MLTIFEAVTSAHHHLGPIVFSFNKAVGNTVIKKGQNLFPPPSKDGNGFFQQITGAGFHQRYPGIQLFCCPLFGRRCIPIT</sequence>
<protein>
    <submittedName>
        <fullName evidence="1">Uncharacterized protein</fullName>
    </submittedName>
</protein>
<gene>
    <name evidence="1" type="ORF">KDA_47490</name>
</gene>
<keyword evidence="2" id="KW-1185">Reference proteome</keyword>
<accession>A0A402BD30</accession>
<comment type="caution">
    <text evidence="1">The sequence shown here is derived from an EMBL/GenBank/DDBJ whole genome shotgun (WGS) entry which is preliminary data.</text>
</comment>
<dbReference type="EMBL" id="BIFT01000002">
    <property type="protein sequence ID" value="GCE29265.1"/>
    <property type="molecule type" value="Genomic_DNA"/>
</dbReference>
<dbReference type="Proteomes" id="UP000287171">
    <property type="component" value="Unassembled WGS sequence"/>
</dbReference>
<proteinExistence type="predicted"/>
<reference evidence="2" key="1">
    <citation type="submission" date="2018-12" db="EMBL/GenBank/DDBJ databases">
        <title>Tengunoibacter tsumagoiensis gen. nov., sp. nov., Dictyobacter kobayashii sp. nov., D. alpinus sp. nov., and D. joshuensis sp. nov. and description of Dictyobacteraceae fam. nov. within the order Ktedonobacterales isolated from Tengu-no-mugimeshi.</title>
        <authorList>
            <person name="Wang C.M."/>
            <person name="Zheng Y."/>
            <person name="Sakai Y."/>
            <person name="Toyoda A."/>
            <person name="Minakuchi Y."/>
            <person name="Abe K."/>
            <person name="Yokota A."/>
            <person name="Yabe S."/>
        </authorList>
    </citation>
    <scope>NUCLEOTIDE SEQUENCE [LARGE SCALE GENOMIC DNA]</scope>
    <source>
        <strain evidence="2">Uno16</strain>
    </source>
</reference>